<comment type="subcellular location">
    <subcellularLocation>
        <location evidence="1">Nucleus</location>
    </subcellularLocation>
</comment>
<organism evidence="7 8">
    <name type="scientific">Zygosaccharomyces rouxii</name>
    <dbReference type="NCBI Taxonomy" id="4956"/>
    <lineage>
        <taxon>Eukaryota</taxon>
        <taxon>Fungi</taxon>
        <taxon>Dikarya</taxon>
        <taxon>Ascomycota</taxon>
        <taxon>Saccharomycotina</taxon>
        <taxon>Saccharomycetes</taxon>
        <taxon>Saccharomycetales</taxon>
        <taxon>Saccharomycetaceae</taxon>
        <taxon>Zygosaccharomyces</taxon>
    </lineage>
</organism>
<protein>
    <recommendedName>
        <fullName evidence="6">Bromodomain associated domain-containing protein</fullName>
    </recommendedName>
</protein>
<dbReference type="AlphaFoldDB" id="A0A1Q3AGS4"/>
<dbReference type="OrthoDB" id="5402929at2759"/>
<feature type="domain" description="Bromodomain associated" evidence="6">
    <location>
        <begin position="5"/>
        <end position="83"/>
    </location>
</feature>
<dbReference type="InterPro" id="IPR006565">
    <property type="entry name" value="BTP"/>
</dbReference>
<dbReference type="Gene3D" id="1.10.20.10">
    <property type="entry name" value="Histone, subunit A"/>
    <property type="match status" value="1"/>
</dbReference>
<gene>
    <name evidence="7" type="ORF">ZYGR_0AS01750</name>
</gene>
<evidence type="ECO:0000256" key="3">
    <source>
        <dbReference type="ARBA" id="ARBA00023163"/>
    </source>
</evidence>
<name>A0A1Q3AGS4_ZYGRO</name>
<sequence length="355" mass="40691">MASANDFYFGLLRVSMIQLLKSQGFDRARPTTVDVITDLYMRYLGLLTGEIMKLAESRCDLDDTVSLQDITLAFQNLGVIKPVDMLDVYDENPELPSDKGIKKFKEWCLNDMQPRESRMVALPTADLLKSKPKSSKPLSLIPEYINQLQQKQDPTQDNKGDEEDELIEELINNGDLDDWIKFVLARQRINLAKRVSGKEPQHINNLPSIGGLKHSILDPYTQSWVNNDPLPTPLDSAEEEDLQAKPKIDELIQKLPIMRPECRLENITLSFENEAYDPSSDENEPDVPPQDSLDFAIDQDSKRNGMETDINEFALDPDIDTNFDELEDMDSTFQRRDYLDLDEHPQDFQFDIDGF</sequence>
<evidence type="ECO:0000313" key="7">
    <source>
        <dbReference type="EMBL" id="GAV54852.1"/>
    </source>
</evidence>
<evidence type="ECO:0000256" key="1">
    <source>
        <dbReference type="ARBA" id="ARBA00004123"/>
    </source>
</evidence>
<evidence type="ECO:0000256" key="5">
    <source>
        <dbReference type="SAM" id="MobiDB-lite"/>
    </source>
</evidence>
<evidence type="ECO:0000313" key="8">
    <source>
        <dbReference type="Proteomes" id="UP000187013"/>
    </source>
</evidence>
<keyword evidence="3" id="KW-0804">Transcription</keyword>
<evidence type="ECO:0000256" key="4">
    <source>
        <dbReference type="ARBA" id="ARBA00023242"/>
    </source>
</evidence>
<accession>A0A1Q3AGS4</accession>
<comment type="caution">
    <text evidence="7">The sequence shown here is derived from an EMBL/GenBank/DDBJ whole genome shotgun (WGS) entry which is preliminary data.</text>
</comment>
<dbReference type="Pfam" id="PF07524">
    <property type="entry name" value="Bromo_TP"/>
    <property type="match status" value="1"/>
</dbReference>
<dbReference type="SMART" id="SM00576">
    <property type="entry name" value="BTP"/>
    <property type="match status" value="1"/>
</dbReference>
<reference evidence="7 8" key="1">
    <citation type="submission" date="2016-08" db="EMBL/GenBank/DDBJ databases">
        <title>Draft genome sequence of allopolyploid Zygosaccharomyces rouxii.</title>
        <authorList>
            <person name="Watanabe J."/>
            <person name="Uehara K."/>
            <person name="Mogi Y."/>
            <person name="Tsukioka Y."/>
        </authorList>
    </citation>
    <scope>NUCLEOTIDE SEQUENCE [LARGE SCALE GENOMIC DNA]</scope>
    <source>
        <strain evidence="7 8">NBRC 110957</strain>
    </source>
</reference>
<dbReference type="CDD" id="cd00076">
    <property type="entry name" value="HFD_SF"/>
    <property type="match status" value="1"/>
</dbReference>
<dbReference type="GO" id="GO:0005634">
    <property type="term" value="C:nucleus"/>
    <property type="evidence" value="ECO:0007669"/>
    <property type="project" value="UniProtKB-SubCell"/>
</dbReference>
<feature type="region of interest" description="Disordered" evidence="5">
    <location>
        <begin position="275"/>
        <end position="295"/>
    </location>
</feature>
<dbReference type="Proteomes" id="UP000187013">
    <property type="component" value="Unassembled WGS sequence"/>
</dbReference>
<proteinExistence type="predicted"/>
<evidence type="ECO:0000256" key="2">
    <source>
        <dbReference type="ARBA" id="ARBA00023015"/>
    </source>
</evidence>
<evidence type="ECO:0000259" key="6">
    <source>
        <dbReference type="SMART" id="SM00576"/>
    </source>
</evidence>
<dbReference type="GO" id="GO:0046982">
    <property type="term" value="F:protein heterodimerization activity"/>
    <property type="evidence" value="ECO:0007669"/>
    <property type="project" value="InterPro"/>
</dbReference>
<keyword evidence="2" id="KW-0805">Transcription regulation</keyword>
<keyword evidence="4" id="KW-0539">Nucleus</keyword>
<dbReference type="EMBL" id="BDGX01000045">
    <property type="protein sequence ID" value="GAV54852.1"/>
    <property type="molecule type" value="Genomic_DNA"/>
</dbReference>
<dbReference type="InterPro" id="IPR009072">
    <property type="entry name" value="Histone-fold"/>
</dbReference>